<dbReference type="PANTHER" id="PTHR42723">
    <property type="entry name" value="CHLOROPHYLL SYNTHASE"/>
    <property type="match status" value="1"/>
</dbReference>
<feature type="transmembrane region" description="Helical" evidence="5">
    <location>
        <begin position="250"/>
        <end position="272"/>
    </location>
</feature>
<evidence type="ECO:0000313" key="6">
    <source>
        <dbReference type="EMBL" id="RLL95637.1"/>
    </source>
</evidence>
<dbReference type="Proteomes" id="UP000215289">
    <property type="component" value="Unassembled WGS sequence"/>
</dbReference>
<evidence type="ECO:0000313" key="7">
    <source>
        <dbReference type="Proteomes" id="UP000215289"/>
    </source>
</evidence>
<feature type="transmembrane region" description="Helical" evidence="5">
    <location>
        <begin position="122"/>
        <end position="138"/>
    </location>
</feature>
<evidence type="ECO:0000256" key="3">
    <source>
        <dbReference type="ARBA" id="ARBA00022989"/>
    </source>
</evidence>
<dbReference type="Gene3D" id="1.10.357.140">
    <property type="entry name" value="UbiA prenyltransferase"/>
    <property type="match status" value="1"/>
</dbReference>
<dbReference type="InterPro" id="IPR050475">
    <property type="entry name" value="Prenyltransferase_related"/>
</dbReference>
<feature type="transmembrane region" description="Helical" evidence="5">
    <location>
        <begin position="224"/>
        <end position="244"/>
    </location>
</feature>
<keyword evidence="3 5" id="KW-1133">Transmembrane helix</keyword>
<dbReference type="OrthoDB" id="434972at2759"/>
<name>A0A421D0J2_9EURO</name>
<dbReference type="EMBL" id="NIDN02000144">
    <property type="protein sequence ID" value="RLL95637.1"/>
    <property type="molecule type" value="Genomic_DNA"/>
</dbReference>
<keyword evidence="4 5" id="KW-0472">Membrane</keyword>
<dbReference type="InterPro" id="IPR044878">
    <property type="entry name" value="UbiA_sf"/>
</dbReference>
<keyword evidence="7" id="KW-1185">Reference proteome</keyword>
<dbReference type="GO" id="GO:0016765">
    <property type="term" value="F:transferase activity, transferring alkyl or aryl (other than methyl) groups"/>
    <property type="evidence" value="ECO:0007669"/>
    <property type="project" value="InterPro"/>
</dbReference>
<proteinExistence type="predicted"/>
<gene>
    <name evidence="6" type="ORF">CFD26_104857</name>
</gene>
<protein>
    <submittedName>
        <fullName evidence="6">Uncharacterized protein</fullName>
    </submittedName>
</protein>
<dbReference type="AlphaFoldDB" id="A0A421D0J2"/>
<comment type="subcellular location">
    <subcellularLocation>
        <location evidence="1">Membrane</location>
        <topology evidence="1">Multi-pass membrane protein</topology>
    </subcellularLocation>
</comment>
<keyword evidence="2 5" id="KW-0812">Transmembrane</keyword>
<evidence type="ECO:0000256" key="5">
    <source>
        <dbReference type="SAM" id="Phobius"/>
    </source>
</evidence>
<evidence type="ECO:0000256" key="1">
    <source>
        <dbReference type="ARBA" id="ARBA00004141"/>
    </source>
</evidence>
<sequence length="318" mass="36469">MLDRGLSLILSEFTITERLLRSNFYTFMGYFITGVIARVLVHPLPPARFLHHVCLSIFGSLLYSYVFELANQATSVPEDRVNKPHRPIPAGLLSKRQAYIRWIISWTLSPALMHLFWSNRAAVYFTIWESWVTFVYVWPRYNHWVFRHAFVAGAVVLASRIHNEMASALTPKWDIPTWPDLVFGAWIFCSIHLQEFHDVDGDRVAKRRTLALELTAKGRKRLRLATSVFLVVSSSVISLWTWSLCRLARGYVPMFTGGVHLCLACLMAVQILRSESKEMDRALYFGSYHSAGFTLVIHLAQLYCNIGKPALLSLGIYR</sequence>
<organism evidence="6 7">
    <name type="scientific">Aspergillus turcosus</name>
    <dbReference type="NCBI Taxonomy" id="1245748"/>
    <lineage>
        <taxon>Eukaryota</taxon>
        <taxon>Fungi</taxon>
        <taxon>Dikarya</taxon>
        <taxon>Ascomycota</taxon>
        <taxon>Pezizomycotina</taxon>
        <taxon>Eurotiomycetes</taxon>
        <taxon>Eurotiomycetidae</taxon>
        <taxon>Eurotiales</taxon>
        <taxon>Aspergillaceae</taxon>
        <taxon>Aspergillus</taxon>
        <taxon>Aspergillus subgen. Fumigati</taxon>
    </lineage>
</organism>
<dbReference type="GO" id="GO:0016020">
    <property type="term" value="C:membrane"/>
    <property type="evidence" value="ECO:0007669"/>
    <property type="project" value="UniProtKB-SubCell"/>
</dbReference>
<reference evidence="6 7" key="1">
    <citation type="submission" date="2018-08" db="EMBL/GenBank/DDBJ databases">
        <title>Draft genome sequences of two Aspergillus turcosus clinical strains isolated from bronchoalveolar lavage fluid: one azole-susceptible and the other azole-resistant.</title>
        <authorList>
            <person name="Parent-Michaud M."/>
            <person name="Dufresne P.J."/>
            <person name="Fournier E."/>
            <person name="Martineau C."/>
            <person name="Moreira S."/>
            <person name="Perkins V."/>
            <person name="De Repentigny L."/>
            <person name="Dufresne S.F."/>
        </authorList>
    </citation>
    <scope>NUCLEOTIDE SEQUENCE [LARGE SCALE GENOMIC DNA]</scope>
    <source>
        <strain evidence="6">HMR AF 1038</strain>
    </source>
</reference>
<feature type="transmembrane region" description="Helical" evidence="5">
    <location>
        <begin position="24"/>
        <end position="41"/>
    </location>
</feature>
<evidence type="ECO:0000256" key="2">
    <source>
        <dbReference type="ARBA" id="ARBA00022692"/>
    </source>
</evidence>
<accession>A0A421D0J2</accession>
<dbReference type="Pfam" id="PF01040">
    <property type="entry name" value="UbiA"/>
    <property type="match status" value="1"/>
</dbReference>
<evidence type="ECO:0000256" key="4">
    <source>
        <dbReference type="ARBA" id="ARBA00023136"/>
    </source>
</evidence>
<dbReference type="InterPro" id="IPR000537">
    <property type="entry name" value="UbiA_prenyltransferase"/>
</dbReference>
<dbReference type="PANTHER" id="PTHR42723:SF1">
    <property type="entry name" value="CHLOROPHYLL SYNTHASE, CHLOROPLASTIC"/>
    <property type="match status" value="1"/>
</dbReference>
<comment type="caution">
    <text evidence="6">The sequence shown here is derived from an EMBL/GenBank/DDBJ whole genome shotgun (WGS) entry which is preliminary data.</text>
</comment>